<comment type="caution">
    <text evidence="1">The sequence shown here is derived from an EMBL/GenBank/DDBJ whole genome shotgun (WGS) entry which is preliminary data.</text>
</comment>
<protein>
    <submittedName>
        <fullName evidence="1">Uncharacterized protein</fullName>
    </submittedName>
</protein>
<dbReference type="OrthoDB" id="6060890at2759"/>
<gene>
    <name evidence="1" type="ORF">AVEN_39382_1</name>
</gene>
<keyword evidence="2" id="KW-1185">Reference proteome</keyword>
<accession>A0A4Y2CVC9</accession>
<sequence>MRVIPIPERKYHVILEFEESPDPPQRMTSPSGLTVVAPDVYPSSRDQMHLFSWLRESHVAAVGMLLGNVEKMSEYTGSVNNSDINENFRLEFFFNFPNLYLRDKLLQEKLG</sequence>
<dbReference type="AlphaFoldDB" id="A0A4Y2CVC9"/>
<organism evidence="1 2">
    <name type="scientific">Araneus ventricosus</name>
    <name type="common">Orbweaver spider</name>
    <name type="synonym">Epeira ventricosa</name>
    <dbReference type="NCBI Taxonomy" id="182803"/>
    <lineage>
        <taxon>Eukaryota</taxon>
        <taxon>Metazoa</taxon>
        <taxon>Ecdysozoa</taxon>
        <taxon>Arthropoda</taxon>
        <taxon>Chelicerata</taxon>
        <taxon>Arachnida</taxon>
        <taxon>Araneae</taxon>
        <taxon>Araneomorphae</taxon>
        <taxon>Entelegynae</taxon>
        <taxon>Araneoidea</taxon>
        <taxon>Araneidae</taxon>
        <taxon>Araneus</taxon>
    </lineage>
</organism>
<dbReference type="EMBL" id="BGPR01087618">
    <property type="protein sequence ID" value="GBM07886.1"/>
    <property type="molecule type" value="Genomic_DNA"/>
</dbReference>
<proteinExistence type="predicted"/>
<dbReference type="Proteomes" id="UP000499080">
    <property type="component" value="Unassembled WGS sequence"/>
</dbReference>
<evidence type="ECO:0000313" key="2">
    <source>
        <dbReference type="Proteomes" id="UP000499080"/>
    </source>
</evidence>
<name>A0A4Y2CVC9_ARAVE</name>
<reference evidence="1 2" key="1">
    <citation type="journal article" date="2019" name="Sci. Rep.">
        <title>Orb-weaving spider Araneus ventricosus genome elucidates the spidroin gene catalogue.</title>
        <authorList>
            <person name="Kono N."/>
            <person name="Nakamura H."/>
            <person name="Ohtoshi R."/>
            <person name="Moran D.A.P."/>
            <person name="Shinohara A."/>
            <person name="Yoshida Y."/>
            <person name="Fujiwara M."/>
            <person name="Mori M."/>
            <person name="Tomita M."/>
            <person name="Arakawa K."/>
        </authorList>
    </citation>
    <scope>NUCLEOTIDE SEQUENCE [LARGE SCALE GENOMIC DNA]</scope>
</reference>
<evidence type="ECO:0000313" key="1">
    <source>
        <dbReference type="EMBL" id="GBM07886.1"/>
    </source>
</evidence>